<comment type="caution">
    <text evidence="2">The sequence shown here is derived from an EMBL/GenBank/DDBJ whole genome shotgun (WGS) entry which is preliminary data.</text>
</comment>
<organism evidence="2 3">
    <name type="scientific">Saccharata proteae CBS 121410</name>
    <dbReference type="NCBI Taxonomy" id="1314787"/>
    <lineage>
        <taxon>Eukaryota</taxon>
        <taxon>Fungi</taxon>
        <taxon>Dikarya</taxon>
        <taxon>Ascomycota</taxon>
        <taxon>Pezizomycotina</taxon>
        <taxon>Dothideomycetes</taxon>
        <taxon>Dothideomycetes incertae sedis</taxon>
        <taxon>Botryosphaeriales</taxon>
        <taxon>Saccharataceae</taxon>
        <taxon>Saccharata</taxon>
    </lineage>
</organism>
<evidence type="ECO:0000313" key="2">
    <source>
        <dbReference type="EMBL" id="KAF2084021.1"/>
    </source>
</evidence>
<protein>
    <recommendedName>
        <fullName evidence="4">GPI anchored protein</fullName>
    </recommendedName>
</protein>
<dbReference type="Proteomes" id="UP000799776">
    <property type="component" value="Unassembled WGS sequence"/>
</dbReference>
<dbReference type="EMBL" id="ML978748">
    <property type="protein sequence ID" value="KAF2084021.1"/>
    <property type="molecule type" value="Genomic_DNA"/>
</dbReference>
<feature type="signal peptide" evidence="1">
    <location>
        <begin position="1"/>
        <end position="18"/>
    </location>
</feature>
<gene>
    <name evidence="2" type="ORF">K490DRAFT_69208</name>
</gene>
<sequence length="212" mass="20247">MRASTLTPLLLTLTSASALHLHDQIHPRQDASDIQSVLTTTNTLGSTVELTLVAAPTAGATGANTDTLDVTILSGTETTTNAASTNSATATATATSGGAVTTTATATATETLTGTDSATATGDVVVRTTTIGGQTTVLTILPSTAVSSGEVLLSGTEPISTATAASTTMATSATAAQASASASGTSTAGAGRAVATGGLGVIVGLVGLVGLV</sequence>
<feature type="chain" id="PRO_5040388218" description="GPI anchored protein" evidence="1">
    <location>
        <begin position="19"/>
        <end position="212"/>
    </location>
</feature>
<evidence type="ECO:0008006" key="4">
    <source>
        <dbReference type="Google" id="ProtNLM"/>
    </source>
</evidence>
<evidence type="ECO:0000256" key="1">
    <source>
        <dbReference type="SAM" id="SignalP"/>
    </source>
</evidence>
<proteinExistence type="predicted"/>
<keyword evidence="1" id="KW-0732">Signal</keyword>
<keyword evidence="3" id="KW-1185">Reference proteome</keyword>
<name>A0A9P4HR06_9PEZI</name>
<reference evidence="2" key="1">
    <citation type="journal article" date="2020" name="Stud. Mycol.">
        <title>101 Dothideomycetes genomes: a test case for predicting lifestyles and emergence of pathogens.</title>
        <authorList>
            <person name="Haridas S."/>
            <person name="Albert R."/>
            <person name="Binder M."/>
            <person name="Bloem J."/>
            <person name="Labutti K."/>
            <person name="Salamov A."/>
            <person name="Andreopoulos B."/>
            <person name="Baker S."/>
            <person name="Barry K."/>
            <person name="Bills G."/>
            <person name="Bluhm B."/>
            <person name="Cannon C."/>
            <person name="Castanera R."/>
            <person name="Culley D."/>
            <person name="Daum C."/>
            <person name="Ezra D."/>
            <person name="Gonzalez J."/>
            <person name="Henrissat B."/>
            <person name="Kuo A."/>
            <person name="Liang C."/>
            <person name="Lipzen A."/>
            <person name="Lutzoni F."/>
            <person name="Magnuson J."/>
            <person name="Mondo S."/>
            <person name="Nolan M."/>
            <person name="Ohm R."/>
            <person name="Pangilinan J."/>
            <person name="Park H.-J."/>
            <person name="Ramirez L."/>
            <person name="Alfaro M."/>
            <person name="Sun H."/>
            <person name="Tritt A."/>
            <person name="Yoshinaga Y."/>
            <person name="Zwiers L.-H."/>
            <person name="Turgeon B."/>
            <person name="Goodwin S."/>
            <person name="Spatafora J."/>
            <person name="Crous P."/>
            <person name="Grigoriev I."/>
        </authorList>
    </citation>
    <scope>NUCLEOTIDE SEQUENCE</scope>
    <source>
        <strain evidence="2">CBS 121410</strain>
    </source>
</reference>
<accession>A0A9P4HR06</accession>
<dbReference type="AlphaFoldDB" id="A0A9P4HR06"/>
<evidence type="ECO:0000313" key="3">
    <source>
        <dbReference type="Proteomes" id="UP000799776"/>
    </source>
</evidence>